<organism evidence="2 3">
    <name type="scientific">Thelonectria olida</name>
    <dbReference type="NCBI Taxonomy" id="1576542"/>
    <lineage>
        <taxon>Eukaryota</taxon>
        <taxon>Fungi</taxon>
        <taxon>Dikarya</taxon>
        <taxon>Ascomycota</taxon>
        <taxon>Pezizomycotina</taxon>
        <taxon>Sordariomycetes</taxon>
        <taxon>Hypocreomycetidae</taxon>
        <taxon>Hypocreales</taxon>
        <taxon>Nectriaceae</taxon>
        <taxon>Thelonectria</taxon>
    </lineage>
</organism>
<dbReference type="Proteomes" id="UP000777438">
    <property type="component" value="Unassembled WGS sequence"/>
</dbReference>
<comment type="caution">
    <text evidence="2">The sequence shown here is derived from an EMBL/GenBank/DDBJ whole genome shotgun (WGS) entry which is preliminary data.</text>
</comment>
<sequence>MHFTNAIYAVTTLLAFTDMANAANGKKWHVETFSGPACIRSTRVGTYWNTGESSCENLEKFKDPITSMRITLGKDDDYWCHILVGFTESKSCKGSSQPIYEGNCAAPMPDAIKTHKEFKSFKDDLEEPQAPVVNPGKEMYAWNGSNTSAPVAVAVDRNLSM</sequence>
<proteinExistence type="predicted"/>
<evidence type="ECO:0000313" key="2">
    <source>
        <dbReference type="EMBL" id="KAH6889615.1"/>
    </source>
</evidence>
<reference evidence="2 3" key="1">
    <citation type="journal article" date="2021" name="Nat. Commun.">
        <title>Genetic determinants of endophytism in the Arabidopsis root mycobiome.</title>
        <authorList>
            <person name="Mesny F."/>
            <person name="Miyauchi S."/>
            <person name="Thiergart T."/>
            <person name="Pickel B."/>
            <person name="Atanasova L."/>
            <person name="Karlsson M."/>
            <person name="Huettel B."/>
            <person name="Barry K.W."/>
            <person name="Haridas S."/>
            <person name="Chen C."/>
            <person name="Bauer D."/>
            <person name="Andreopoulos W."/>
            <person name="Pangilinan J."/>
            <person name="LaButti K."/>
            <person name="Riley R."/>
            <person name="Lipzen A."/>
            <person name="Clum A."/>
            <person name="Drula E."/>
            <person name="Henrissat B."/>
            <person name="Kohler A."/>
            <person name="Grigoriev I.V."/>
            <person name="Martin F.M."/>
            <person name="Hacquard S."/>
        </authorList>
    </citation>
    <scope>NUCLEOTIDE SEQUENCE [LARGE SCALE GENOMIC DNA]</scope>
    <source>
        <strain evidence="2 3">MPI-CAGE-CH-0241</strain>
    </source>
</reference>
<evidence type="ECO:0000256" key="1">
    <source>
        <dbReference type="SAM" id="SignalP"/>
    </source>
</evidence>
<feature type="signal peptide" evidence="1">
    <location>
        <begin position="1"/>
        <end position="22"/>
    </location>
</feature>
<evidence type="ECO:0000313" key="3">
    <source>
        <dbReference type="Proteomes" id="UP000777438"/>
    </source>
</evidence>
<protein>
    <submittedName>
        <fullName evidence="2">Uncharacterized protein</fullName>
    </submittedName>
</protein>
<keyword evidence="3" id="KW-1185">Reference proteome</keyword>
<dbReference type="EMBL" id="JAGPYM010000010">
    <property type="protein sequence ID" value="KAH6889615.1"/>
    <property type="molecule type" value="Genomic_DNA"/>
</dbReference>
<gene>
    <name evidence="2" type="ORF">B0T10DRAFT_561207</name>
</gene>
<name>A0A9P8W4R7_9HYPO</name>
<keyword evidence="1" id="KW-0732">Signal</keyword>
<dbReference type="AlphaFoldDB" id="A0A9P8W4R7"/>
<accession>A0A9P8W4R7</accession>
<feature type="chain" id="PRO_5040223746" evidence="1">
    <location>
        <begin position="23"/>
        <end position="161"/>
    </location>
</feature>